<comment type="caution">
    <text evidence="1">The sequence shown here is derived from an EMBL/GenBank/DDBJ whole genome shotgun (WGS) entry which is preliminary data.</text>
</comment>
<evidence type="ECO:0000313" key="2">
    <source>
        <dbReference type="Proteomes" id="UP001207468"/>
    </source>
</evidence>
<accession>A0ACC0U3H4</accession>
<reference evidence="1" key="1">
    <citation type="submission" date="2021-03" db="EMBL/GenBank/DDBJ databases">
        <title>Evolutionary priming and transition to the ectomycorrhizal habit in an iconic lineage of mushroom-forming fungi: is preadaptation a requirement?</title>
        <authorList>
            <consortium name="DOE Joint Genome Institute"/>
            <person name="Looney B.P."/>
            <person name="Miyauchi S."/>
            <person name="Morin E."/>
            <person name="Drula E."/>
            <person name="Courty P.E."/>
            <person name="Chicoki N."/>
            <person name="Fauchery L."/>
            <person name="Kohler A."/>
            <person name="Kuo A."/>
            <person name="LaButti K."/>
            <person name="Pangilinan J."/>
            <person name="Lipzen A."/>
            <person name="Riley R."/>
            <person name="Andreopoulos W."/>
            <person name="He G."/>
            <person name="Johnson J."/>
            <person name="Barry K.W."/>
            <person name="Grigoriev I.V."/>
            <person name="Nagy L."/>
            <person name="Hibbett D."/>
            <person name="Henrissat B."/>
            <person name="Matheny P.B."/>
            <person name="Labbe J."/>
            <person name="Martin A.F."/>
        </authorList>
    </citation>
    <scope>NUCLEOTIDE SEQUENCE</scope>
    <source>
        <strain evidence="1">BPL698</strain>
    </source>
</reference>
<keyword evidence="2" id="KW-1185">Reference proteome</keyword>
<dbReference type="EMBL" id="JAGFNK010000179">
    <property type="protein sequence ID" value="KAI9461175.1"/>
    <property type="molecule type" value="Genomic_DNA"/>
</dbReference>
<evidence type="ECO:0000313" key="1">
    <source>
        <dbReference type="EMBL" id="KAI9461175.1"/>
    </source>
</evidence>
<organism evidence="1 2">
    <name type="scientific">Russula earlei</name>
    <dbReference type="NCBI Taxonomy" id="71964"/>
    <lineage>
        <taxon>Eukaryota</taxon>
        <taxon>Fungi</taxon>
        <taxon>Dikarya</taxon>
        <taxon>Basidiomycota</taxon>
        <taxon>Agaricomycotina</taxon>
        <taxon>Agaricomycetes</taxon>
        <taxon>Russulales</taxon>
        <taxon>Russulaceae</taxon>
        <taxon>Russula</taxon>
    </lineage>
</organism>
<sequence>MNTDLLSLRAQLKSFEREFKAAYHHAPSVDDIKSAGLADKYRLYKRLSKLGNATRSLPENSLLPPSTPPRSDAPKSDIPRSIIPRSRAIKTETTSSSNPFSPTKNKQKQVAPLSPSGFDASANPFVTPQKAKQPLIRSPKSPSPDPFTSIPTLTDTTCLPRTSLPNNAVSRARKRLRGEPVSPSPVKEKRQRVLPDALTFTKLDVLAAEDSDEDDRAGIEQTDSSFVAESPVKPPPMGGAFKLLFEGGDADVTSQDGRARSQRVPIHTGLGLSRSKSQRARGMSRFSASEPLSDNHQNSKMNPPEGKPTKDNTESRTAKPLYPNIFGKNDTFGSRQPSEGPFSEPQQAKQNDYIEEGITAVKRPPADTDSVVPDPFYPNDRPLLLPPSPPPAVSSSVYTGKGKGRGKTTGPIRKRSKLSEESGDEEEGSTDHHVKIREWSWQRRDTSGATDASEEEDFILGLGAYDRRSSPGPMSDDVPGNLEVNLPDDLLCLLAISPSKTHTTRDLSMVRGVLYGERTSSHDARKGGAIWDVGEAREGSDSQAEDDWEGEPVPWEAGEL</sequence>
<gene>
    <name evidence="1" type="ORF">F5148DRAFT_246535</name>
</gene>
<protein>
    <submittedName>
        <fullName evidence="1">Uncharacterized protein</fullName>
    </submittedName>
</protein>
<dbReference type="Proteomes" id="UP001207468">
    <property type="component" value="Unassembled WGS sequence"/>
</dbReference>
<proteinExistence type="predicted"/>
<name>A0ACC0U3H4_9AGAM</name>